<dbReference type="InterPro" id="IPR046335">
    <property type="entry name" value="LacI/GalR-like_sensor"/>
</dbReference>
<dbReference type="PANTHER" id="PTHR30146:SF109">
    <property type="entry name" value="HTH-TYPE TRANSCRIPTIONAL REGULATOR GALS"/>
    <property type="match status" value="1"/>
</dbReference>
<comment type="caution">
    <text evidence="5">The sequence shown here is derived from an EMBL/GenBank/DDBJ whole genome shotgun (WGS) entry which is preliminary data.</text>
</comment>
<keyword evidence="6" id="KW-1185">Reference proteome</keyword>
<dbReference type="InterPro" id="IPR036390">
    <property type="entry name" value="WH_DNA-bd_sf"/>
</dbReference>
<dbReference type="RefSeq" id="WP_146209298.1">
    <property type="nucleotide sequence ID" value="NZ_QHJQ01000004.1"/>
</dbReference>
<dbReference type="OrthoDB" id="180305at2"/>
<dbReference type="PANTHER" id="PTHR30146">
    <property type="entry name" value="LACI-RELATED TRANSCRIPTIONAL REPRESSOR"/>
    <property type="match status" value="1"/>
</dbReference>
<dbReference type="InParanoid" id="A0A317ZFW4"/>
<dbReference type="AlphaFoldDB" id="A0A317ZFW4"/>
<reference evidence="5 6" key="1">
    <citation type="submission" date="2018-05" db="EMBL/GenBank/DDBJ databases">
        <title>Coraliomargarita sinensis sp. nov., isolated from a marine solar saltern.</title>
        <authorList>
            <person name="Zhou L.Y."/>
        </authorList>
    </citation>
    <scope>NUCLEOTIDE SEQUENCE [LARGE SCALE GENOMIC DNA]</scope>
    <source>
        <strain evidence="5 6">WN38</strain>
    </source>
</reference>
<feature type="domain" description="Transcriptional regulator LacI/GalR-like sensor" evidence="4">
    <location>
        <begin position="186"/>
        <end position="344"/>
    </location>
</feature>
<evidence type="ECO:0000259" key="4">
    <source>
        <dbReference type="Pfam" id="PF13377"/>
    </source>
</evidence>
<dbReference type="SUPFAM" id="SSF53822">
    <property type="entry name" value="Periplasmic binding protein-like I"/>
    <property type="match status" value="1"/>
</dbReference>
<name>A0A317ZFW4_9BACT</name>
<evidence type="ECO:0000256" key="2">
    <source>
        <dbReference type="ARBA" id="ARBA00023125"/>
    </source>
</evidence>
<proteinExistence type="predicted"/>
<organism evidence="5 6">
    <name type="scientific">Coraliomargarita sinensis</name>
    <dbReference type="NCBI Taxonomy" id="2174842"/>
    <lineage>
        <taxon>Bacteria</taxon>
        <taxon>Pseudomonadati</taxon>
        <taxon>Verrucomicrobiota</taxon>
        <taxon>Opitutia</taxon>
        <taxon>Puniceicoccales</taxon>
        <taxon>Coraliomargaritaceae</taxon>
        <taxon>Coraliomargarita</taxon>
    </lineage>
</organism>
<evidence type="ECO:0000256" key="1">
    <source>
        <dbReference type="ARBA" id="ARBA00023015"/>
    </source>
</evidence>
<dbReference type="SUPFAM" id="SSF46785">
    <property type="entry name" value="Winged helix' DNA-binding domain"/>
    <property type="match status" value="1"/>
</dbReference>
<dbReference type="Gene3D" id="3.40.50.2300">
    <property type="match status" value="2"/>
</dbReference>
<dbReference type="Gene3D" id="1.10.10.10">
    <property type="entry name" value="Winged helix-like DNA-binding domain superfamily/Winged helix DNA-binding domain"/>
    <property type="match status" value="1"/>
</dbReference>
<dbReference type="InterPro" id="IPR036388">
    <property type="entry name" value="WH-like_DNA-bd_sf"/>
</dbReference>
<dbReference type="GO" id="GO:0003700">
    <property type="term" value="F:DNA-binding transcription factor activity"/>
    <property type="evidence" value="ECO:0007669"/>
    <property type="project" value="TreeGrafter"/>
</dbReference>
<keyword evidence="3" id="KW-0804">Transcription</keyword>
<dbReference type="EMBL" id="QHJQ01000004">
    <property type="protein sequence ID" value="PXA04416.1"/>
    <property type="molecule type" value="Genomic_DNA"/>
</dbReference>
<dbReference type="InterPro" id="IPR028082">
    <property type="entry name" value="Peripla_BP_I"/>
</dbReference>
<evidence type="ECO:0000256" key="3">
    <source>
        <dbReference type="ARBA" id="ARBA00023163"/>
    </source>
</evidence>
<accession>A0A317ZFW4</accession>
<dbReference type="GO" id="GO:0000976">
    <property type="term" value="F:transcription cis-regulatory region binding"/>
    <property type="evidence" value="ECO:0007669"/>
    <property type="project" value="TreeGrafter"/>
</dbReference>
<evidence type="ECO:0000313" key="5">
    <source>
        <dbReference type="EMBL" id="PXA04416.1"/>
    </source>
</evidence>
<sequence>MKTYTIPEQVANHLRNEMARGRWLNEMPGRDALAKKLGVSPRSVQSALDILEKEGSLVPQGQGRSCLINLKKNRKRTQAIRIAVLYYSSLDLSLEYELRHELERLGYTVTFPSKGLHELGMKTTRIKKIVRNVDADMWIVYAASKEVLQWFLDNKIKVFAIAGRHVGLPIAATGPDKATAYKQTTRMLIQKGHHRIVLACARHLRIPDPSKPTARFLEALREAGIPGGEFNLPDWDETPEGFQRLLHSLFSATPPTALILDQPVLFHSTYYFLGQRNIKVPQDVSLVCTDPDPNFTWYRPSVAHLDWKLGPVVRRIVKWVDHVTSGIDDRRQSYSKVRYVPGETVRALK</sequence>
<gene>
    <name evidence="5" type="ORF">DDZ13_07750</name>
</gene>
<dbReference type="Pfam" id="PF13377">
    <property type="entry name" value="Peripla_BP_3"/>
    <property type="match status" value="1"/>
</dbReference>
<keyword evidence="1" id="KW-0805">Transcription regulation</keyword>
<protein>
    <recommendedName>
        <fullName evidence="4">Transcriptional regulator LacI/GalR-like sensor domain-containing protein</fullName>
    </recommendedName>
</protein>
<evidence type="ECO:0000313" key="6">
    <source>
        <dbReference type="Proteomes" id="UP000247099"/>
    </source>
</evidence>
<dbReference type="Proteomes" id="UP000247099">
    <property type="component" value="Unassembled WGS sequence"/>
</dbReference>
<keyword evidence="2" id="KW-0238">DNA-binding</keyword>